<feature type="active site" evidence="3">
    <location>
        <position position="101"/>
    </location>
</feature>
<evidence type="ECO:0000256" key="3">
    <source>
        <dbReference type="HAMAP-Rule" id="MF_00535"/>
    </source>
</evidence>
<feature type="domain" description="Cyanate lyase C-terminal" evidence="4">
    <location>
        <begin position="88"/>
        <end position="159"/>
    </location>
</feature>
<dbReference type="PANTHER" id="PTHR34186">
    <property type="entry name" value="CYANATE HYDRATASE"/>
    <property type="match status" value="1"/>
</dbReference>
<comment type="caution">
    <text evidence="5">The sequence shown here is derived from an EMBL/GenBank/DDBJ whole genome shotgun (WGS) entry which is preliminary data.</text>
</comment>
<evidence type="ECO:0000256" key="1">
    <source>
        <dbReference type="ARBA" id="ARBA00003561"/>
    </source>
</evidence>
<reference evidence="5" key="1">
    <citation type="journal article" date="2014" name="Int. J. Syst. Evol. Microbiol.">
        <title>Complete genome sequence of Corynebacterium casei LMG S-19264T (=DSM 44701T), isolated from a smear-ripened cheese.</title>
        <authorList>
            <consortium name="US DOE Joint Genome Institute (JGI-PGF)"/>
            <person name="Walter F."/>
            <person name="Albersmeier A."/>
            <person name="Kalinowski J."/>
            <person name="Ruckert C."/>
        </authorList>
    </citation>
    <scope>NUCLEOTIDE SEQUENCE</scope>
    <source>
        <strain evidence="5">JCM 14371</strain>
    </source>
</reference>
<dbReference type="GO" id="GO:0008824">
    <property type="term" value="F:cyanate hydratase activity"/>
    <property type="evidence" value="ECO:0007669"/>
    <property type="project" value="UniProtKB-UniRule"/>
</dbReference>
<gene>
    <name evidence="3 5" type="primary">cynS</name>
    <name evidence="5" type="ORF">GCM10008939_21820</name>
</gene>
<dbReference type="Pfam" id="PF02560">
    <property type="entry name" value="Cyanate_lyase"/>
    <property type="match status" value="1"/>
</dbReference>
<dbReference type="InterPro" id="IPR003712">
    <property type="entry name" value="Cyanate_lyase_C"/>
</dbReference>
<comment type="catalytic activity">
    <reaction evidence="3">
        <text>cyanate + hydrogencarbonate + 3 H(+) = NH4(+) + 2 CO2</text>
        <dbReference type="Rhea" id="RHEA:11120"/>
        <dbReference type="ChEBI" id="CHEBI:15378"/>
        <dbReference type="ChEBI" id="CHEBI:16526"/>
        <dbReference type="ChEBI" id="CHEBI:17544"/>
        <dbReference type="ChEBI" id="CHEBI:28938"/>
        <dbReference type="ChEBI" id="CHEBI:29195"/>
        <dbReference type="EC" id="4.2.1.104"/>
    </reaction>
</comment>
<comment type="similarity">
    <text evidence="3">Belongs to the cyanase family.</text>
</comment>
<dbReference type="EMBL" id="BMOE01000006">
    <property type="protein sequence ID" value="GGJ77358.1"/>
    <property type="molecule type" value="Genomic_DNA"/>
</dbReference>
<evidence type="ECO:0000256" key="2">
    <source>
        <dbReference type="ARBA" id="ARBA00023239"/>
    </source>
</evidence>
<dbReference type="Proteomes" id="UP000635726">
    <property type="component" value="Unassembled WGS sequence"/>
</dbReference>
<dbReference type="HAMAP" id="MF_00535">
    <property type="entry name" value="Cyanate_hydrat"/>
    <property type="match status" value="1"/>
</dbReference>
<keyword evidence="2 3" id="KW-0456">Lyase</keyword>
<dbReference type="RefSeq" id="WP_188963300.1">
    <property type="nucleotide sequence ID" value="NZ_BMOE01000006.1"/>
</dbReference>
<sequence length="159" mass="17389">MTQTTLSLPAAAPTTRADVTALILTARRTLGLSYTAVAEMLGTPRVWTTAALLGQHPFPQAVAARLCTLLDLPAACEVILQEVPMRGSFETLPPTDPTVYRLYEVLQVYGPALKMLIHEDFGDGIMSAINFDLQLGRMPGEDGERVQITLTGKFLPYKW</sequence>
<keyword evidence="6" id="KW-1185">Reference proteome</keyword>
<accession>A0A917UQS0</accession>
<dbReference type="InterPro" id="IPR036581">
    <property type="entry name" value="Cyanate_lyase_C_sf"/>
</dbReference>
<feature type="active site" evidence="3">
    <location>
        <position position="104"/>
    </location>
</feature>
<dbReference type="NCBIfam" id="NF002773">
    <property type="entry name" value="PRK02866.1"/>
    <property type="match status" value="1"/>
</dbReference>
<proteinExistence type="inferred from homology"/>
<protein>
    <recommendedName>
        <fullName evidence="3">Cyanate hydratase</fullName>
        <shortName evidence="3">Cyanase</shortName>
        <ecNumber evidence="3">4.2.1.104</ecNumber>
    </recommendedName>
    <alternativeName>
        <fullName evidence="3">Cyanate hydrolase</fullName>
    </alternativeName>
    <alternativeName>
        <fullName evidence="3">Cyanate lyase</fullName>
    </alternativeName>
</protein>
<dbReference type="Gene3D" id="1.10.260.40">
    <property type="entry name" value="lambda repressor-like DNA-binding domains"/>
    <property type="match status" value="1"/>
</dbReference>
<dbReference type="SMART" id="SM01116">
    <property type="entry name" value="Cyanate_lyase"/>
    <property type="match status" value="1"/>
</dbReference>
<dbReference type="PANTHER" id="PTHR34186:SF2">
    <property type="entry name" value="CYANATE HYDRATASE"/>
    <property type="match status" value="1"/>
</dbReference>
<dbReference type="NCBIfam" id="TIGR00673">
    <property type="entry name" value="cynS"/>
    <property type="match status" value="1"/>
</dbReference>
<organism evidence="5 6">
    <name type="scientific">Deinococcus aquiradiocola</name>
    <dbReference type="NCBI Taxonomy" id="393059"/>
    <lineage>
        <taxon>Bacteria</taxon>
        <taxon>Thermotogati</taxon>
        <taxon>Deinococcota</taxon>
        <taxon>Deinococci</taxon>
        <taxon>Deinococcales</taxon>
        <taxon>Deinococcaceae</taxon>
        <taxon>Deinococcus</taxon>
    </lineage>
</organism>
<dbReference type="Gene3D" id="3.30.1160.10">
    <property type="entry name" value="Cyanate lyase, C-terminal domain"/>
    <property type="match status" value="1"/>
</dbReference>
<dbReference type="PIRSF" id="PIRSF001263">
    <property type="entry name" value="Cyanate_hydratas"/>
    <property type="match status" value="1"/>
</dbReference>
<dbReference type="InterPro" id="IPR010982">
    <property type="entry name" value="Lambda_DNA-bd_dom_sf"/>
</dbReference>
<dbReference type="SUPFAM" id="SSF47413">
    <property type="entry name" value="lambda repressor-like DNA-binding domains"/>
    <property type="match status" value="1"/>
</dbReference>
<evidence type="ECO:0000259" key="4">
    <source>
        <dbReference type="SMART" id="SM01116"/>
    </source>
</evidence>
<name>A0A917UQS0_9DEIO</name>
<dbReference type="CDD" id="cd00559">
    <property type="entry name" value="Cyanase_C"/>
    <property type="match status" value="1"/>
</dbReference>
<dbReference type="InterPro" id="IPR048564">
    <property type="entry name" value="CYNS_N"/>
</dbReference>
<comment type="function">
    <text evidence="1 3">Catalyzes the reaction of cyanate with bicarbonate to produce ammonia and carbon dioxide.</text>
</comment>
<reference evidence="5" key="2">
    <citation type="submission" date="2020-09" db="EMBL/GenBank/DDBJ databases">
        <authorList>
            <person name="Sun Q."/>
            <person name="Ohkuma M."/>
        </authorList>
    </citation>
    <scope>NUCLEOTIDE SEQUENCE</scope>
    <source>
        <strain evidence="5">JCM 14371</strain>
    </source>
</reference>
<dbReference type="Pfam" id="PF21291">
    <property type="entry name" value="CYNS_N"/>
    <property type="match status" value="1"/>
</dbReference>
<dbReference type="GO" id="GO:0003677">
    <property type="term" value="F:DNA binding"/>
    <property type="evidence" value="ECO:0007669"/>
    <property type="project" value="InterPro"/>
</dbReference>
<evidence type="ECO:0000313" key="5">
    <source>
        <dbReference type="EMBL" id="GGJ77358.1"/>
    </source>
</evidence>
<dbReference type="AlphaFoldDB" id="A0A917UQS0"/>
<evidence type="ECO:0000313" key="6">
    <source>
        <dbReference type="Proteomes" id="UP000635726"/>
    </source>
</evidence>
<feature type="active site" evidence="3">
    <location>
        <position position="127"/>
    </location>
</feature>
<dbReference type="PRINTS" id="PR01693">
    <property type="entry name" value="CYANASE"/>
</dbReference>
<dbReference type="SUPFAM" id="SSF55234">
    <property type="entry name" value="Cyanase C-terminal domain"/>
    <property type="match status" value="1"/>
</dbReference>
<dbReference type="InterPro" id="IPR008076">
    <property type="entry name" value="Cyanase"/>
</dbReference>
<dbReference type="EC" id="4.2.1.104" evidence="3"/>